<evidence type="ECO:0000313" key="2">
    <source>
        <dbReference type="EMBL" id="KAK3950021.1"/>
    </source>
</evidence>
<reference evidence="2" key="2">
    <citation type="submission" date="2023-06" db="EMBL/GenBank/DDBJ databases">
        <authorList>
            <consortium name="Lawrence Berkeley National Laboratory"/>
            <person name="Mondo S.J."/>
            <person name="Hensen N."/>
            <person name="Bonometti L."/>
            <person name="Westerberg I."/>
            <person name="Brannstrom I.O."/>
            <person name="Guillou S."/>
            <person name="Cros-Aarteil S."/>
            <person name="Calhoun S."/>
            <person name="Haridas S."/>
            <person name="Kuo A."/>
            <person name="Pangilinan J."/>
            <person name="Riley R."/>
            <person name="Labutti K."/>
            <person name="Andreopoulos B."/>
            <person name="Lipzen A."/>
            <person name="Chen C."/>
            <person name="Yanf M."/>
            <person name="Daum C."/>
            <person name="Ng V."/>
            <person name="Clum A."/>
            <person name="Steindorff A."/>
            <person name="Ohm R."/>
            <person name="Martin F."/>
            <person name="Silar P."/>
            <person name="Natvig D."/>
            <person name="Lalanne C."/>
            <person name="Gautier V."/>
            <person name="Ament-Velasquez S.L."/>
            <person name="Kruys A."/>
            <person name="Hutchinson M.I."/>
            <person name="Powell A.J."/>
            <person name="Barry K."/>
            <person name="Miller A.N."/>
            <person name="Grigoriev I.V."/>
            <person name="Debuchy R."/>
            <person name="Gladieux P."/>
            <person name="Thoren M.H."/>
            <person name="Johannesson H."/>
        </authorList>
    </citation>
    <scope>NUCLEOTIDE SEQUENCE</scope>
    <source>
        <strain evidence="2">CBS 626.80</strain>
    </source>
</reference>
<proteinExistence type="predicted"/>
<dbReference type="AlphaFoldDB" id="A0AAN6NS54"/>
<organism evidence="2 3">
    <name type="scientific">Pseudoneurospora amorphoporcata</name>
    <dbReference type="NCBI Taxonomy" id="241081"/>
    <lineage>
        <taxon>Eukaryota</taxon>
        <taxon>Fungi</taxon>
        <taxon>Dikarya</taxon>
        <taxon>Ascomycota</taxon>
        <taxon>Pezizomycotina</taxon>
        <taxon>Sordariomycetes</taxon>
        <taxon>Sordariomycetidae</taxon>
        <taxon>Sordariales</taxon>
        <taxon>Sordariaceae</taxon>
        <taxon>Pseudoneurospora</taxon>
    </lineage>
</organism>
<evidence type="ECO:0008006" key="4">
    <source>
        <dbReference type="Google" id="ProtNLM"/>
    </source>
</evidence>
<feature type="region of interest" description="Disordered" evidence="1">
    <location>
        <begin position="1"/>
        <end position="27"/>
    </location>
</feature>
<comment type="caution">
    <text evidence="2">The sequence shown here is derived from an EMBL/GenBank/DDBJ whole genome shotgun (WGS) entry which is preliminary data.</text>
</comment>
<name>A0AAN6NS54_9PEZI</name>
<gene>
    <name evidence="2" type="ORF">QBC32DRAFT_347727</name>
</gene>
<dbReference type="EMBL" id="MU859193">
    <property type="protein sequence ID" value="KAK3950021.1"/>
    <property type="molecule type" value="Genomic_DNA"/>
</dbReference>
<dbReference type="Proteomes" id="UP001303222">
    <property type="component" value="Unassembled WGS sequence"/>
</dbReference>
<evidence type="ECO:0000256" key="1">
    <source>
        <dbReference type="SAM" id="MobiDB-lite"/>
    </source>
</evidence>
<feature type="compositionally biased region" description="Low complexity" evidence="1">
    <location>
        <begin position="11"/>
        <end position="24"/>
    </location>
</feature>
<evidence type="ECO:0000313" key="3">
    <source>
        <dbReference type="Proteomes" id="UP001303222"/>
    </source>
</evidence>
<protein>
    <recommendedName>
        <fullName evidence="4">BTB domain-containing protein</fullName>
    </recommendedName>
</protein>
<keyword evidence="3" id="KW-1185">Reference proteome</keyword>
<sequence>MEGKDPHGDGTATRRATTTAPTERFQPLEISFSSLPKASTVFKTMLSPPWIKSQGISAENPKEINLPEDNPEGMEILCLALHFSNDRINTCPPGSLIFDAAILIDK</sequence>
<reference evidence="2" key="1">
    <citation type="journal article" date="2023" name="Mol. Phylogenet. Evol.">
        <title>Genome-scale phylogeny and comparative genomics of the fungal order Sordariales.</title>
        <authorList>
            <person name="Hensen N."/>
            <person name="Bonometti L."/>
            <person name="Westerberg I."/>
            <person name="Brannstrom I.O."/>
            <person name="Guillou S."/>
            <person name="Cros-Aarteil S."/>
            <person name="Calhoun S."/>
            <person name="Haridas S."/>
            <person name="Kuo A."/>
            <person name="Mondo S."/>
            <person name="Pangilinan J."/>
            <person name="Riley R."/>
            <person name="LaButti K."/>
            <person name="Andreopoulos B."/>
            <person name="Lipzen A."/>
            <person name="Chen C."/>
            <person name="Yan M."/>
            <person name="Daum C."/>
            <person name="Ng V."/>
            <person name="Clum A."/>
            <person name="Steindorff A."/>
            <person name="Ohm R.A."/>
            <person name="Martin F."/>
            <person name="Silar P."/>
            <person name="Natvig D.O."/>
            <person name="Lalanne C."/>
            <person name="Gautier V."/>
            <person name="Ament-Velasquez S.L."/>
            <person name="Kruys A."/>
            <person name="Hutchinson M.I."/>
            <person name="Powell A.J."/>
            <person name="Barry K."/>
            <person name="Miller A.N."/>
            <person name="Grigoriev I.V."/>
            <person name="Debuchy R."/>
            <person name="Gladieux P."/>
            <person name="Hiltunen Thoren M."/>
            <person name="Johannesson H."/>
        </authorList>
    </citation>
    <scope>NUCLEOTIDE SEQUENCE</scope>
    <source>
        <strain evidence="2">CBS 626.80</strain>
    </source>
</reference>
<accession>A0AAN6NS54</accession>